<evidence type="ECO:0000256" key="2">
    <source>
        <dbReference type="ARBA" id="ARBA00022980"/>
    </source>
</evidence>
<evidence type="ECO:0000313" key="6">
    <source>
        <dbReference type="Proteomes" id="UP001205105"/>
    </source>
</evidence>
<dbReference type="Pfam" id="PF00572">
    <property type="entry name" value="Ribosomal_L13"/>
    <property type="match status" value="1"/>
</dbReference>
<dbReference type="InterPro" id="IPR005822">
    <property type="entry name" value="Ribosomal_uL13"/>
</dbReference>
<keyword evidence="3 4" id="KW-0687">Ribonucleoprotein</keyword>
<dbReference type="NCBIfam" id="TIGR01077">
    <property type="entry name" value="L13_A_E"/>
    <property type="match status" value="1"/>
</dbReference>
<sequence>MGEHAEQHGAGWKPGAAACPGLFLDRCVEVQARAKMPQTVVVDCRGHMLGRLASVLAKQLLSGQHIVCVRCEEINISGGMVRQKAKYERFLRKRSVTNPRRGAVKFRAPSRILWRTVRGMIPHKTPRGAAALERLKAFEGVPYPYDKVKRMVIPDALKVLRLQHGHRYCQLGPLATSVGWKHEEAVKALEAKRKVKSAAYYAAKKKLNALRAKAEAQGA</sequence>
<proteinExistence type="inferred from homology"/>
<dbReference type="PANTHER" id="PTHR11545:SF3">
    <property type="entry name" value="LARGE RIBOSOMAL SUBUNIT PROTEIN UL13"/>
    <property type="match status" value="1"/>
</dbReference>
<evidence type="ECO:0000313" key="5">
    <source>
        <dbReference type="EMBL" id="KAI7842168.1"/>
    </source>
</evidence>
<dbReference type="Gene3D" id="6.10.250.3250">
    <property type="match status" value="1"/>
</dbReference>
<dbReference type="GO" id="GO:0006412">
    <property type="term" value="P:translation"/>
    <property type="evidence" value="ECO:0007669"/>
    <property type="project" value="InterPro"/>
</dbReference>
<dbReference type="EMBL" id="JADXDR010000055">
    <property type="protein sequence ID" value="KAI7842168.1"/>
    <property type="molecule type" value="Genomic_DNA"/>
</dbReference>
<dbReference type="CDD" id="cd00392">
    <property type="entry name" value="Ribosomal_L13"/>
    <property type="match status" value="1"/>
</dbReference>
<gene>
    <name evidence="5" type="ORF">COHA_004191</name>
</gene>
<keyword evidence="2 4" id="KW-0689">Ribosomal protein</keyword>
<dbReference type="GO" id="GO:0022625">
    <property type="term" value="C:cytosolic large ribosomal subunit"/>
    <property type="evidence" value="ECO:0007669"/>
    <property type="project" value="TreeGrafter"/>
</dbReference>
<organism evidence="5 6">
    <name type="scientific">Chlorella ohadii</name>
    <dbReference type="NCBI Taxonomy" id="2649997"/>
    <lineage>
        <taxon>Eukaryota</taxon>
        <taxon>Viridiplantae</taxon>
        <taxon>Chlorophyta</taxon>
        <taxon>core chlorophytes</taxon>
        <taxon>Trebouxiophyceae</taxon>
        <taxon>Chlorellales</taxon>
        <taxon>Chlorellaceae</taxon>
        <taxon>Chlorella clade</taxon>
        <taxon>Chlorella</taxon>
    </lineage>
</organism>
<dbReference type="InterPro" id="IPR005755">
    <property type="entry name" value="Ribosomal_uL13_euk/arc"/>
</dbReference>
<comment type="similarity">
    <text evidence="1 4">Belongs to the universal ribosomal protein uL13 family.</text>
</comment>
<dbReference type="HAMAP" id="MF_01366">
    <property type="entry name" value="Ribosomal_uL13"/>
    <property type="match status" value="1"/>
</dbReference>
<keyword evidence="6" id="KW-1185">Reference proteome</keyword>
<protein>
    <recommendedName>
        <fullName evidence="7">60S ribosomal protein L13a</fullName>
    </recommendedName>
</protein>
<evidence type="ECO:0000256" key="1">
    <source>
        <dbReference type="ARBA" id="ARBA00006227"/>
    </source>
</evidence>
<evidence type="ECO:0008006" key="7">
    <source>
        <dbReference type="Google" id="ProtNLM"/>
    </source>
</evidence>
<dbReference type="Proteomes" id="UP001205105">
    <property type="component" value="Unassembled WGS sequence"/>
</dbReference>
<dbReference type="FunFam" id="3.90.1180.10:FF:000002">
    <property type="entry name" value="60S ribosomal protein L16"/>
    <property type="match status" value="1"/>
</dbReference>
<dbReference type="AlphaFoldDB" id="A0AAD5DTG1"/>
<dbReference type="InterPro" id="IPR023563">
    <property type="entry name" value="Ribosomal_uL13_CS"/>
</dbReference>
<dbReference type="SUPFAM" id="SSF52161">
    <property type="entry name" value="Ribosomal protein L13"/>
    <property type="match status" value="1"/>
</dbReference>
<dbReference type="PANTHER" id="PTHR11545">
    <property type="entry name" value="RIBOSOMAL PROTEIN L13"/>
    <property type="match status" value="1"/>
</dbReference>
<accession>A0AAD5DTG1</accession>
<reference evidence="5" key="1">
    <citation type="submission" date="2020-11" db="EMBL/GenBank/DDBJ databases">
        <title>Chlorella ohadii genome sequencing and assembly.</title>
        <authorList>
            <person name="Murik O."/>
            <person name="Treves H."/>
            <person name="Kedem I."/>
            <person name="Shotland Y."/>
            <person name="Kaplan A."/>
        </authorList>
    </citation>
    <scope>NUCLEOTIDE SEQUENCE</scope>
    <source>
        <strain evidence="5">1</strain>
    </source>
</reference>
<comment type="caution">
    <text evidence="5">The sequence shown here is derived from an EMBL/GenBank/DDBJ whole genome shotgun (WGS) entry which is preliminary data.</text>
</comment>
<dbReference type="GO" id="GO:0003735">
    <property type="term" value="F:structural constituent of ribosome"/>
    <property type="evidence" value="ECO:0007669"/>
    <property type="project" value="InterPro"/>
</dbReference>
<dbReference type="Gene3D" id="3.90.1180.10">
    <property type="entry name" value="Ribosomal protein L13"/>
    <property type="match status" value="1"/>
</dbReference>
<dbReference type="InterPro" id="IPR036899">
    <property type="entry name" value="Ribosomal_uL13_sf"/>
</dbReference>
<dbReference type="GO" id="GO:0003729">
    <property type="term" value="F:mRNA binding"/>
    <property type="evidence" value="ECO:0007669"/>
    <property type="project" value="TreeGrafter"/>
</dbReference>
<name>A0AAD5DTG1_9CHLO</name>
<dbReference type="PROSITE" id="PS00783">
    <property type="entry name" value="RIBOSOMAL_L13"/>
    <property type="match status" value="1"/>
</dbReference>
<evidence type="ECO:0000256" key="3">
    <source>
        <dbReference type="ARBA" id="ARBA00023274"/>
    </source>
</evidence>
<evidence type="ECO:0000256" key="4">
    <source>
        <dbReference type="RuleBase" id="RU003877"/>
    </source>
</evidence>
<dbReference type="GO" id="GO:0017148">
    <property type="term" value="P:negative regulation of translation"/>
    <property type="evidence" value="ECO:0007669"/>
    <property type="project" value="TreeGrafter"/>
</dbReference>